<protein>
    <recommendedName>
        <fullName evidence="1">Reverse transcriptase zinc-binding domain-containing protein</fullName>
    </recommendedName>
</protein>
<evidence type="ECO:0000313" key="3">
    <source>
        <dbReference type="RefSeq" id="XP_021837064.2"/>
    </source>
</evidence>
<dbReference type="Pfam" id="PF13966">
    <property type="entry name" value="zf-RVT"/>
    <property type="match status" value="1"/>
</dbReference>
<dbReference type="GeneID" id="110776810"/>
<reference evidence="3" key="2">
    <citation type="submission" date="2025-08" db="UniProtKB">
        <authorList>
            <consortium name="RefSeq"/>
        </authorList>
    </citation>
    <scope>IDENTIFICATION</scope>
    <source>
        <tissue evidence="3">Leaf</tissue>
    </source>
</reference>
<dbReference type="AlphaFoldDB" id="A0A9R0HWB5"/>
<feature type="domain" description="Reverse transcriptase zinc-binding" evidence="1">
    <location>
        <begin position="6"/>
        <end position="73"/>
    </location>
</feature>
<organism evidence="2 3">
    <name type="scientific">Spinacia oleracea</name>
    <name type="common">Spinach</name>
    <dbReference type="NCBI Taxonomy" id="3562"/>
    <lineage>
        <taxon>Eukaryota</taxon>
        <taxon>Viridiplantae</taxon>
        <taxon>Streptophyta</taxon>
        <taxon>Embryophyta</taxon>
        <taxon>Tracheophyta</taxon>
        <taxon>Spermatophyta</taxon>
        <taxon>Magnoliopsida</taxon>
        <taxon>eudicotyledons</taxon>
        <taxon>Gunneridae</taxon>
        <taxon>Pentapetalae</taxon>
        <taxon>Caryophyllales</taxon>
        <taxon>Chenopodiaceae</taxon>
        <taxon>Chenopodioideae</taxon>
        <taxon>Anserineae</taxon>
        <taxon>Spinacia</taxon>
    </lineage>
</organism>
<sequence>MIEGGMKVQWSHYIWNRLTVPKHRFILWLAIQGKLKTKDRLHQYGIGTDDLCSICGRETESSIHLFFDCCFSDDCKKAVLTWVGIPGGDLGLFPLLRKAERYTKGDFRRKVMYIVIAGLVYHIWKARNESVWLLKTPTVNQVVKNVQTDVRGRIQNIMGRKVSSRDRDWFSSL</sequence>
<proteinExistence type="predicted"/>
<name>A0A9R0HWB5_SPIOL</name>
<gene>
    <name evidence="3" type="primary">LOC110776810</name>
</gene>
<evidence type="ECO:0000259" key="1">
    <source>
        <dbReference type="Pfam" id="PF13966"/>
    </source>
</evidence>
<dbReference type="Proteomes" id="UP000813463">
    <property type="component" value="Chromosome 2"/>
</dbReference>
<accession>A0A9R0HWB5</accession>
<dbReference type="PANTHER" id="PTHR33116:SF84">
    <property type="entry name" value="RNA-DIRECTED DNA POLYMERASE"/>
    <property type="match status" value="1"/>
</dbReference>
<dbReference type="KEGG" id="soe:110776810"/>
<dbReference type="RefSeq" id="XP_021837064.2">
    <property type="nucleotide sequence ID" value="XM_021981372.2"/>
</dbReference>
<reference evidence="2" key="1">
    <citation type="journal article" date="2021" name="Nat. Commun.">
        <title>Genomic analyses provide insights into spinach domestication and the genetic basis of agronomic traits.</title>
        <authorList>
            <person name="Cai X."/>
            <person name="Sun X."/>
            <person name="Xu C."/>
            <person name="Sun H."/>
            <person name="Wang X."/>
            <person name="Ge C."/>
            <person name="Zhang Z."/>
            <person name="Wang Q."/>
            <person name="Fei Z."/>
            <person name="Jiao C."/>
            <person name="Wang Q."/>
        </authorList>
    </citation>
    <scope>NUCLEOTIDE SEQUENCE [LARGE SCALE GENOMIC DNA]</scope>
    <source>
        <strain evidence="2">cv. Varoflay</strain>
    </source>
</reference>
<evidence type="ECO:0000313" key="2">
    <source>
        <dbReference type="Proteomes" id="UP000813463"/>
    </source>
</evidence>
<dbReference type="InterPro" id="IPR026960">
    <property type="entry name" value="RVT-Znf"/>
</dbReference>
<dbReference type="PANTHER" id="PTHR33116">
    <property type="entry name" value="REVERSE TRANSCRIPTASE ZINC-BINDING DOMAIN-CONTAINING PROTEIN-RELATED-RELATED"/>
    <property type="match status" value="1"/>
</dbReference>
<keyword evidence="2" id="KW-1185">Reference proteome</keyword>